<dbReference type="EMBL" id="KZ992660">
    <property type="protein sequence ID" value="RKP07893.1"/>
    <property type="molecule type" value="Genomic_DNA"/>
</dbReference>
<evidence type="ECO:0008006" key="4">
    <source>
        <dbReference type="Google" id="ProtNLM"/>
    </source>
</evidence>
<protein>
    <recommendedName>
        <fullName evidence="4">Glycosyl hydrolase</fullName>
    </recommendedName>
</protein>
<organism evidence="2 3">
    <name type="scientific">Thamnocephalis sphaerospora</name>
    <dbReference type="NCBI Taxonomy" id="78915"/>
    <lineage>
        <taxon>Eukaryota</taxon>
        <taxon>Fungi</taxon>
        <taxon>Fungi incertae sedis</taxon>
        <taxon>Zoopagomycota</taxon>
        <taxon>Zoopagomycotina</taxon>
        <taxon>Zoopagomycetes</taxon>
        <taxon>Zoopagales</taxon>
        <taxon>Sigmoideomycetaceae</taxon>
        <taxon>Thamnocephalis</taxon>
    </lineage>
</organism>
<evidence type="ECO:0000313" key="3">
    <source>
        <dbReference type="Proteomes" id="UP000271241"/>
    </source>
</evidence>
<feature type="signal peptide" evidence="1">
    <location>
        <begin position="1"/>
        <end position="20"/>
    </location>
</feature>
<gene>
    <name evidence="2" type="ORF">THASP1DRAFT_24020</name>
</gene>
<evidence type="ECO:0000256" key="1">
    <source>
        <dbReference type="SAM" id="SignalP"/>
    </source>
</evidence>
<feature type="non-terminal residue" evidence="2">
    <location>
        <position position="1"/>
    </location>
</feature>
<accession>A0A4P9XPG7</accession>
<name>A0A4P9XPG7_9FUNG</name>
<sequence length="117" mass="13135">IDTIKLTLFALAQIVAAIIAVTKDVQGTLVDNALDDLVRNPMQHLFSNGQHSHLFRDGRHLMRNSENKPWIFLRCEASPFARRDEHEQGKGMDVPHTEEWGDGGVIRASCDGGLTWE</sequence>
<proteinExistence type="predicted"/>
<dbReference type="AlphaFoldDB" id="A0A4P9XPG7"/>
<reference evidence="3" key="1">
    <citation type="journal article" date="2018" name="Nat. Microbiol.">
        <title>Leveraging single-cell genomics to expand the fungal tree of life.</title>
        <authorList>
            <person name="Ahrendt S.R."/>
            <person name="Quandt C.A."/>
            <person name="Ciobanu D."/>
            <person name="Clum A."/>
            <person name="Salamov A."/>
            <person name="Andreopoulos B."/>
            <person name="Cheng J.F."/>
            <person name="Woyke T."/>
            <person name="Pelin A."/>
            <person name="Henrissat B."/>
            <person name="Reynolds N.K."/>
            <person name="Benny G.L."/>
            <person name="Smith M.E."/>
            <person name="James T.Y."/>
            <person name="Grigoriev I.V."/>
        </authorList>
    </citation>
    <scope>NUCLEOTIDE SEQUENCE [LARGE SCALE GENOMIC DNA]</scope>
    <source>
        <strain evidence="3">RSA 1356</strain>
    </source>
</reference>
<dbReference type="Proteomes" id="UP000271241">
    <property type="component" value="Unassembled WGS sequence"/>
</dbReference>
<evidence type="ECO:0000313" key="2">
    <source>
        <dbReference type="EMBL" id="RKP07893.1"/>
    </source>
</evidence>
<keyword evidence="3" id="KW-1185">Reference proteome</keyword>
<keyword evidence="1" id="KW-0732">Signal</keyword>
<feature type="chain" id="PRO_5021000800" description="Glycosyl hydrolase" evidence="1">
    <location>
        <begin position="21"/>
        <end position="117"/>
    </location>
</feature>